<keyword evidence="4" id="KW-0720">Serine protease</keyword>
<reference evidence="7" key="1">
    <citation type="submission" date="2020-10" db="EMBL/GenBank/DDBJ databases">
        <authorList>
            <person name="Gilroy R."/>
        </authorList>
    </citation>
    <scope>NUCLEOTIDE SEQUENCE</scope>
    <source>
        <strain evidence="7">CHK187-14744</strain>
    </source>
</reference>
<dbReference type="GO" id="GO:0004252">
    <property type="term" value="F:serine-type endopeptidase activity"/>
    <property type="evidence" value="ECO:0007669"/>
    <property type="project" value="InterPro"/>
</dbReference>
<dbReference type="CDD" id="cd07017">
    <property type="entry name" value="S14_ClpP_2"/>
    <property type="match status" value="1"/>
</dbReference>
<dbReference type="Pfam" id="PF00574">
    <property type="entry name" value="CLP_protease"/>
    <property type="match status" value="1"/>
</dbReference>
<dbReference type="PRINTS" id="PR00127">
    <property type="entry name" value="CLPPROTEASEP"/>
</dbReference>
<dbReference type="GO" id="GO:0006515">
    <property type="term" value="P:protein quality control for misfolded or incompletely synthesized proteins"/>
    <property type="evidence" value="ECO:0007669"/>
    <property type="project" value="TreeGrafter"/>
</dbReference>
<evidence type="ECO:0000256" key="6">
    <source>
        <dbReference type="RuleBase" id="RU003567"/>
    </source>
</evidence>
<dbReference type="InterPro" id="IPR023562">
    <property type="entry name" value="ClpP/TepA"/>
</dbReference>
<dbReference type="InterPro" id="IPR029045">
    <property type="entry name" value="ClpP/crotonase-like_dom_sf"/>
</dbReference>
<comment type="catalytic activity">
    <reaction evidence="5">
        <text>Hydrolysis of proteins to small peptides in the presence of ATP and magnesium. alpha-casein is the usual test substrate. In the absence of ATP, only oligopeptides shorter than five residues are hydrolyzed (such as succinyl-Leu-Tyr-|-NHMec, and Leu-Tyr-Leu-|-Tyr-Trp, in which cleavage of the -Tyr-|-Leu- and -Tyr-|-Trp bonds also occurs).</text>
        <dbReference type="EC" id="3.4.21.92"/>
    </reaction>
</comment>
<evidence type="ECO:0000256" key="2">
    <source>
        <dbReference type="ARBA" id="ARBA00022670"/>
    </source>
</evidence>
<dbReference type="PANTHER" id="PTHR10381">
    <property type="entry name" value="ATP-DEPENDENT CLP PROTEASE PROTEOLYTIC SUBUNIT"/>
    <property type="match status" value="1"/>
</dbReference>
<dbReference type="PANTHER" id="PTHR10381:SF11">
    <property type="entry name" value="ATP-DEPENDENT CLP PROTEASE PROTEOLYTIC SUBUNIT, MITOCHONDRIAL"/>
    <property type="match status" value="1"/>
</dbReference>
<proteinExistence type="inferred from homology"/>
<keyword evidence="2 7" id="KW-0645">Protease</keyword>
<reference evidence="7" key="2">
    <citation type="journal article" date="2021" name="PeerJ">
        <title>Extensive microbial diversity within the chicken gut microbiome revealed by metagenomics and culture.</title>
        <authorList>
            <person name="Gilroy R."/>
            <person name="Ravi A."/>
            <person name="Getino M."/>
            <person name="Pursley I."/>
            <person name="Horton D.L."/>
            <person name="Alikhan N.F."/>
            <person name="Baker D."/>
            <person name="Gharbi K."/>
            <person name="Hall N."/>
            <person name="Watson M."/>
            <person name="Adriaenssens E.M."/>
            <person name="Foster-Nyarko E."/>
            <person name="Jarju S."/>
            <person name="Secka A."/>
            <person name="Antonio M."/>
            <person name="Oren A."/>
            <person name="Chaudhuri R.R."/>
            <person name="La Ragione R."/>
            <person name="Hildebrand F."/>
            <person name="Pallen M.J."/>
        </authorList>
    </citation>
    <scope>NUCLEOTIDE SEQUENCE</scope>
    <source>
        <strain evidence="7">CHK187-14744</strain>
    </source>
</reference>
<dbReference type="GO" id="GO:0051117">
    <property type="term" value="F:ATPase binding"/>
    <property type="evidence" value="ECO:0007669"/>
    <property type="project" value="TreeGrafter"/>
</dbReference>
<dbReference type="AlphaFoldDB" id="A0A9D1HH01"/>
<comment type="similarity">
    <text evidence="1 6">Belongs to the peptidase S14 family.</text>
</comment>
<dbReference type="EMBL" id="DVLT01000048">
    <property type="protein sequence ID" value="HIU03181.1"/>
    <property type="molecule type" value="Genomic_DNA"/>
</dbReference>
<feature type="active site" evidence="5">
    <location>
        <position position="97"/>
    </location>
</feature>
<evidence type="ECO:0000256" key="5">
    <source>
        <dbReference type="PROSITE-ProRule" id="PRU10085"/>
    </source>
</evidence>
<dbReference type="GO" id="GO:0009368">
    <property type="term" value="C:endopeptidase Clp complex"/>
    <property type="evidence" value="ECO:0007669"/>
    <property type="project" value="TreeGrafter"/>
</dbReference>
<dbReference type="InterPro" id="IPR001907">
    <property type="entry name" value="ClpP"/>
</dbReference>
<accession>A0A9D1HH01</accession>
<evidence type="ECO:0000313" key="7">
    <source>
        <dbReference type="EMBL" id="HIU03181.1"/>
    </source>
</evidence>
<protein>
    <recommendedName>
        <fullName evidence="6">ATP-dependent Clp protease proteolytic subunit</fullName>
    </recommendedName>
</protein>
<comment type="caution">
    <text evidence="7">The sequence shown here is derived from an EMBL/GenBank/DDBJ whole genome shotgun (WGS) entry which is preliminary data.</text>
</comment>
<dbReference type="Gene3D" id="3.90.226.10">
    <property type="entry name" value="2-enoyl-CoA Hydratase, Chain A, domain 1"/>
    <property type="match status" value="1"/>
</dbReference>
<dbReference type="SUPFAM" id="SSF52096">
    <property type="entry name" value="ClpP/crotonase"/>
    <property type="match status" value="1"/>
</dbReference>
<sequence>MTKPLIIKETSNGYSAYGIEDQMLSERKIICTGEINADSVNSMILQLMYLESTDPEKEITIYINSPGGEVISGLALYDVMNMLSCPIRTVCMGMAASMGSIIFTAGDRRAMLPHSKVMIHDPLIGNVGGNALHVHQLSENLMRTRTLSAEILAKHTGKTVEEILEKTASDCYFTAEEAVAFGLADEILQPDDQNRFSDRKKGDDNK</sequence>
<dbReference type="Proteomes" id="UP000824164">
    <property type="component" value="Unassembled WGS sequence"/>
</dbReference>
<evidence type="ECO:0000256" key="1">
    <source>
        <dbReference type="ARBA" id="ARBA00007039"/>
    </source>
</evidence>
<dbReference type="InterPro" id="IPR018215">
    <property type="entry name" value="ClpP_Ser_AS"/>
</dbReference>
<evidence type="ECO:0000256" key="4">
    <source>
        <dbReference type="ARBA" id="ARBA00022825"/>
    </source>
</evidence>
<evidence type="ECO:0000256" key="3">
    <source>
        <dbReference type="ARBA" id="ARBA00022801"/>
    </source>
</evidence>
<organism evidence="7 8">
    <name type="scientific">Candidatus Onthocola gallistercoris</name>
    <dbReference type="NCBI Taxonomy" id="2840876"/>
    <lineage>
        <taxon>Bacteria</taxon>
        <taxon>Bacillati</taxon>
        <taxon>Bacillota</taxon>
        <taxon>Bacilli</taxon>
        <taxon>Candidatus Onthocola</taxon>
    </lineage>
</organism>
<evidence type="ECO:0000313" key="8">
    <source>
        <dbReference type="Proteomes" id="UP000824164"/>
    </source>
</evidence>
<gene>
    <name evidence="7" type="ORF">IAB63_08025</name>
</gene>
<dbReference type="PROSITE" id="PS00381">
    <property type="entry name" value="CLP_PROTEASE_SER"/>
    <property type="match status" value="1"/>
</dbReference>
<name>A0A9D1HH01_9FIRM</name>
<keyword evidence="3" id="KW-0378">Hydrolase</keyword>
<dbReference type="GO" id="GO:0004176">
    <property type="term" value="F:ATP-dependent peptidase activity"/>
    <property type="evidence" value="ECO:0007669"/>
    <property type="project" value="InterPro"/>
</dbReference>